<dbReference type="OrthoDB" id="2015280at2759"/>
<gene>
    <name evidence="3" type="ORF">GUITHDRAFT_139198</name>
</gene>
<reference evidence="4" key="3">
    <citation type="submission" date="2016-03" db="UniProtKB">
        <authorList>
            <consortium name="EnsemblProtists"/>
        </authorList>
    </citation>
    <scope>IDENTIFICATION</scope>
</reference>
<dbReference type="eggNOG" id="ENOG502SGZD">
    <property type="taxonomic scope" value="Eukaryota"/>
</dbReference>
<dbReference type="Gene3D" id="3.10.350.10">
    <property type="entry name" value="LysM domain"/>
    <property type="match status" value="1"/>
</dbReference>
<evidence type="ECO:0000259" key="2">
    <source>
        <dbReference type="PROSITE" id="PS51782"/>
    </source>
</evidence>
<reference evidence="3 5" key="1">
    <citation type="journal article" date="2012" name="Nature">
        <title>Algal genomes reveal evolutionary mosaicism and the fate of nucleomorphs.</title>
        <authorList>
            <consortium name="DOE Joint Genome Institute"/>
            <person name="Curtis B.A."/>
            <person name="Tanifuji G."/>
            <person name="Burki F."/>
            <person name="Gruber A."/>
            <person name="Irimia M."/>
            <person name="Maruyama S."/>
            <person name="Arias M.C."/>
            <person name="Ball S.G."/>
            <person name="Gile G.H."/>
            <person name="Hirakawa Y."/>
            <person name="Hopkins J.F."/>
            <person name="Kuo A."/>
            <person name="Rensing S.A."/>
            <person name="Schmutz J."/>
            <person name="Symeonidi A."/>
            <person name="Elias M."/>
            <person name="Eveleigh R.J."/>
            <person name="Herman E.K."/>
            <person name="Klute M.J."/>
            <person name="Nakayama T."/>
            <person name="Obornik M."/>
            <person name="Reyes-Prieto A."/>
            <person name="Armbrust E.V."/>
            <person name="Aves S.J."/>
            <person name="Beiko R.G."/>
            <person name="Coutinho P."/>
            <person name="Dacks J.B."/>
            <person name="Durnford D.G."/>
            <person name="Fast N.M."/>
            <person name="Green B.R."/>
            <person name="Grisdale C.J."/>
            <person name="Hempel F."/>
            <person name="Henrissat B."/>
            <person name="Hoppner M.P."/>
            <person name="Ishida K."/>
            <person name="Kim E."/>
            <person name="Koreny L."/>
            <person name="Kroth P.G."/>
            <person name="Liu Y."/>
            <person name="Malik S.B."/>
            <person name="Maier U.G."/>
            <person name="McRose D."/>
            <person name="Mock T."/>
            <person name="Neilson J.A."/>
            <person name="Onodera N.T."/>
            <person name="Poole A.M."/>
            <person name="Pritham E.J."/>
            <person name="Richards T.A."/>
            <person name="Rocap G."/>
            <person name="Roy S.W."/>
            <person name="Sarai C."/>
            <person name="Schaack S."/>
            <person name="Shirato S."/>
            <person name="Slamovits C.H."/>
            <person name="Spencer D.F."/>
            <person name="Suzuki S."/>
            <person name="Worden A.Z."/>
            <person name="Zauner S."/>
            <person name="Barry K."/>
            <person name="Bell C."/>
            <person name="Bharti A.K."/>
            <person name="Crow J.A."/>
            <person name="Grimwood J."/>
            <person name="Kramer R."/>
            <person name="Lindquist E."/>
            <person name="Lucas S."/>
            <person name="Salamov A."/>
            <person name="McFadden G.I."/>
            <person name="Lane C.E."/>
            <person name="Keeling P.J."/>
            <person name="Gray M.W."/>
            <person name="Grigoriev I.V."/>
            <person name="Archibald J.M."/>
        </authorList>
    </citation>
    <scope>NUCLEOTIDE SEQUENCE</scope>
    <source>
        <strain evidence="3 5">CCMP2712</strain>
    </source>
</reference>
<keyword evidence="5" id="KW-1185">Reference proteome</keyword>
<evidence type="ECO:0000313" key="3">
    <source>
        <dbReference type="EMBL" id="EKX45292.1"/>
    </source>
</evidence>
<evidence type="ECO:0000256" key="1">
    <source>
        <dbReference type="SAM" id="SignalP"/>
    </source>
</evidence>
<dbReference type="RefSeq" id="XP_005832272.1">
    <property type="nucleotide sequence ID" value="XM_005832215.1"/>
</dbReference>
<dbReference type="Proteomes" id="UP000011087">
    <property type="component" value="Unassembled WGS sequence"/>
</dbReference>
<feature type="signal peptide" evidence="1">
    <location>
        <begin position="1"/>
        <end position="24"/>
    </location>
</feature>
<dbReference type="InterPro" id="IPR036779">
    <property type="entry name" value="LysM_dom_sf"/>
</dbReference>
<evidence type="ECO:0000313" key="4">
    <source>
        <dbReference type="EnsemblProtists" id="EKX45292"/>
    </source>
</evidence>
<dbReference type="EnsemblProtists" id="EKX45292">
    <property type="protein sequence ID" value="EKX45292"/>
    <property type="gene ID" value="GUITHDRAFT_139198"/>
</dbReference>
<dbReference type="Pfam" id="PF01476">
    <property type="entry name" value="LysM"/>
    <property type="match status" value="1"/>
</dbReference>
<feature type="chain" id="PRO_5008771175" description="LysM domain-containing protein" evidence="1">
    <location>
        <begin position="25"/>
        <end position="681"/>
    </location>
</feature>
<dbReference type="SMART" id="SM00257">
    <property type="entry name" value="LysM"/>
    <property type="match status" value="1"/>
</dbReference>
<evidence type="ECO:0000313" key="5">
    <source>
        <dbReference type="Proteomes" id="UP000011087"/>
    </source>
</evidence>
<dbReference type="AlphaFoldDB" id="L1JAH6"/>
<dbReference type="HOGENOM" id="CLU_404109_0_0_1"/>
<dbReference type="GeneID" id="17302000"/>
<accession>L1JAH6</accession>
<feature type="domain" description="LysM" evidence="2">
    <location>
        <begin position="597"/>
        <end position="646"/>
    </location>
</feature>
<dbReference type="KEGG" id="gtt:GUITHDRAFT_139198"/>
<reference evidence="5" key="2">
    <citation type="submission" date="2012-11" db="EMBL/GenBank/DDBJ databases">
        <authorList>
            <person name="Kuo A."/>
            <person name="Curtis B.A."/>
            <person name="Tanifuji G."/>
            <person name="Burki F."/>
            <person name="Gruber A."/>
            <person name="Irimia M."/>
            <person name="Maruyama S."/>
            <person name="Arias M.C."/>
            <person name="Ball S.G."/>
            <person name="Gile G.H."/>
            <person name="Hirakawa Y."/>
            <person name="Hopkins J.F."/>
            <person name="Rensing S.A."/>
            <person name="Schmutz J."/>
            <person name="Symeonidi A."/>
            <person name="Elias M."/>
            <person name="Eveleigh R.J."/>
            <person name="Herman E.K."/>
            <person name="Klute M.J."/>
            <person name="Nakayama T."/>
            <person name="Obornik M."/>
            <person name="Reyes-Prieto A."/>
            <person name="Armbrust E.V."/>
            <person name="Aves S.J."/>
            <person name="Beiko R.G."/>
            <person name="Coutinho P."/>
            <person name="Dacks J.B."/>
            <person name="Durnford D.G."/>
            <person name="Fast N.M."/>
            <person name="Green B.R."/>
            <person name="Grisdale C."/>
            <person name="Hempe F."/>
            <person name="Henrissat B."/>
            <person name="Hoppner M.P."/>
            <person name="Ishida K.-I."/>
            <person name="Kim E."/>
            <person name="Koreny L."/>
            <person name="Kroth P.G."/>
            <person name="Liu Y."/>
            <person name="Malik S.-B."/>
            <person name="Maier U.G."/>
            <person name="McRose D."/>
            <person name="Mock T."/>
            <person name="Neilson J.A."/>
            <person name="Onodera N.T."/>
            <person name="Poole A.M."/>
            <person name="Pritham E.J."/>
            <person name="Richards T.A."/>
            <person name="Rocap G."/>
            <person name="Roy S.W."/>
            <person name="Sarai C."/>
            <person name="Schaack S."/>
            <person name="Shirato S."/>
            <person name="Slamovits C.H."/>
            <person name="Spencer D.F."/>
            <person name="Suzuki S."/>
            <person name="Worden A.Z."/>
            <person name="Zauner S."/>
            <person name="Barry K."/>
            <person name="Bell C."/>
            <person name="Bharti A.K."/>
            <person name="Crow J.A."/>
            <person name="Grimwood J."/>
            <person name="Kramer R."/>
            <person name="Lindquist E."/>
            <person name="Lucas S."/>
            <person name="Salamov A."/>
            <person name="McFadden G.I."/>
            <person name="Lane C.E."/>
            <person name="Keeling P.J."/>
            <person name="Gray M.W."/>
            <person name="Grigoriev I.V."/>
            <person name="Archibald J.M."/>
        </authorList>
    </citation>
    <scope>NUCLEOTIDE SEQUENCE</scope>
    <source>
        <strain evidence="5">CCMP2712</strain>
    </source>
</reference>
<protein>
    <recommendedName>
        <fullName evidence="2">LysM domain-containing protein</fullName>
    </recommendedName>
</protein>
<name>L1JAH6_GUITC</name>
<dbReference type="InterPro" id="IPR018392">
    <property type="entry name" value="LysM"/>
</dbReference>
<dbReference type="PaxDb" id="55529-EKX45292"/>
<keyword evidence="1" id="KW-0732">Signal</keyword>
<dbReference type="EMBL" id="JH993000">
    <property type="protein sequence ID" value="EKX45292.1"/>
    <property type="molecule type" value="Genomic_DNA"/>
</dbReference>
<dbReference type="PROSITE" id="PS51782">
    <property type="entry name" value="LYSM"/>
    <property type="match status" value="1"/>
</dbReference>
<organism evidence="3">
    <name type="scientific">Guillardia theta (strain CCMP2712)</name>
    <name type="common">Cryptophyte</name>
    <dbReference type="NCBI Taxonomy" id="905079"/>
    <lineage>
        <taxon>Eukaryota</taxon>
        <taxon>Cryptophyceae</taxon>
        <taxon>Pyrenomonadales</taxon>
        <taxon>Geminigeraceae</taxon>
        <taxon>Guillardia</taxon>
    </lineage>
</organism>
<proteinExistence type="predicted"/>
<dbReference type="CDD" id="cd00118">
    <property type="entry name" value="LysM"/>
    <property type="match status" value="1"/>
</dbReference>
<sequence length="681" mass="74302">MVAMPAAKLSLLTFYSCLPALLYAQTASVPGCGLSRTPQPCPILTSKGYMHQNPDGSPNDQVFEPPLSQQDVACTSKAATCVNNVCNYANGMTGLGPSNVWYELKPGSPAVCGHGNREFSFFAKKGTNANKVLLVLLAGGMCWDSATCLGSTPSDRKMAVDSLSDSYQVVVGGVPQTIDELAPAVPKALKNVWSPSGKSTFETGILQSDSQFADWSVVVVPDCTGDMHIGNRSITYDAGAPSCITAHHVGAVNTGLAVQWMMKYFPSLTDVLVVGTGLKNSKATGGSGASFWAWYVQERYPSAKIRSVTDSDLAIYGPDKKHIFQNDPWGTLNASVPDKSFLGSYTAPTLPGKKPNFLTQGFLLPAKNEWFFADDDKTYYMRYITHYYPSIIFADISFLNDQTQEMIFVQTGGKLHDCCYDGCSCNAQQEIRGGRYDWLKSQKVTILRRNNLLPNNYRIWLSDQNPHHFLFFWSDFVTHQLIVNDMMTNFYQNSTANTWLFNLVNSMVSFTTQAGDSTSIIISNNLKPSNTSICLTCLSGVLGSKQGEEKCLMSWGSGESSISVAPKFKTDWLALWSLNGGDSPDLIMSQSTYRFGHEYVILPGETLAQIASRFGTTDAELADLNYNLITHISNPFHVMAGDVVCIVPHFTAALDRMGNPLCPSNLQTLGAQLPSSVAQPV</sequence>
<dbReference type="STRING" id="905079.L1JAH6"/>